<dbReference type="PROSITE" id="PS50943">
    <property type="entry name" value="HTH_CROC1"/>
    <property type="match status" value="1"/>
</dbReference>
<dbReference type="Proteomes" id="UP001519296">
    <property type="component" value="Unassembled WGS sequence"/>
</dbReference>
<protein>
    <submittedName>
        <fullName evidence="2">XRE family transcriptional regulator</fullName>
    </submittedName>
</protein>
<evidence type="ECO:0000259" key="1">
    <source>
        <dbReference type="PROSITE" id="PS50943"/>
    </source>
</evidence>
<proteinExistence type="predicted"/>
<dbReference type="InterPro" id="IPR010982">
    <property type="entry name" value="Lambda_DNA-bd_dom_sf"/>
</dbReference>
<dbReference type="Gene3D" id="1.10.260.40">
    <property type="entry name" value="lambda repressor-like DNA-binding domains"/>
    <property type="match status" value="1"/>
</dbReference>
<dbReference type="SUPFAM" id="SSF47413">
    <property type="entry name" value="lambda repressor-like DNA-binding domains"/>
    <property type="match status" value="1"/>
</dbReference>
<sequence>MFDHEKLQRRRLALNLRPKDIYLILGISAATYSSWESGAHDPDESEIRKLELIFDVERDYFIDKTHIIGVFPKLTEKNKKLVQDYAYQLYLKQEEAETLKP</sequence>
<gene>
    <name evidence="2" type="ORF">C4K46_03695</name>
</gene>
<dbReference type="SMART" id="SM00530">
    <property type="entry name" value="HTH_XRE"/>
    <property type="match status" value="1"/>
</dbReference>
<dbReference type="CDD" id="cd00093">
    <property type="entry name" value="HTH_XRE"/>
    <property type="match status" value="1"/>
</dbReference>
<name>A0ABS5B2I5_9STRE</name>
<dbReference type="RefSeq" id="WP_209627529.1">
    <property type="nucleotide sequence ID" value="NZ_PRDG01000002.1"/>
</dbReference>
<keyword evidence="3" id="KW-1185">Reference proteome</keyword>
<reference evidence="2 3" key="1">
    <citation type="submission" date="2018-02" db="EMBL/GenBank/DDBJ databases">
        <title>Draft genome sequence of Streptococcus oricebi CCUG 70868T type strain.</title>
        <authorList>
            <person name="Mendez V."/>
            <person name="Salva-Serra F."/>
            <person name="Jaen-Luchoro D."/>
            <person name="Gonzales-Siles L."/>
            <person name="Karlsson R."/>
            <person name="Engstrom-Jakobsson H."/>
            <person name="Busquets A."/>
            <person name="Gomila M."/>
            <person name="Pineiro-Iglesias B."/>
            <person name="Bennasar-Figueras A."/>
            <person name="Seeger M."/>
            <person name="Moore E."/>
        </authorList>
    </citation>
    <scope>NUCLEOTIDE SEQUENCE [LARGE SCALE GENOMIC DNA]</scope>
    <source>
        <strain evidence="2 3">CCUG 70868</strain>
    </source>
</reference>
<dbReference type="InterPro" id="IPR001387">
    <property type="entry name" value="Cro/C1-type_HTH"/>
</dbReference>
<feature type="domain" description="HTH cro/C1-type" evidence="1">
    <location>
        <begin position="7"/>
        <end position="61"/>
    </location>
</feature>
<evidence type="ECO:0000313" key="3">
    <source>
        <dbReference type="Proteomes" id="UP001519296"/>
    </source>
</evidence>
<organism evidence="2 3">
    <name type="scientific">Streptococcus oricebi</name>
    <dbReference type="NCBI Taxonomy" id="1547447"/>
    <lineage>
        <taxon>Bacteria</taxon>
        <taxon>Bacillati</taxon>
        <taxon>Bacillota</taxon>
        <taxon>Bacilli</taxon>
        <taxon>Lactobacillales</taxon>
        <taxon>Streptococcaceae</taxon>
        <taxon>Streptococcus</taxon>
    </lineage>
</organism>
<dbReference type="EMBL" id="PRDG01000002">
    <property type="protein sequence ID" value="MBP2623040.1"/>
    <property type="molecule type" value="Genomic_DNA"/>
</dbReference>
<evidence type="ECO:0000313" key="2">
    <source>
        <dbReference type="EMBL" id="MBP2623040.1"/>
    </source>
</evidence>
<accession>A0ABS5B2I5</accession>
<dbReference type="Pfam" id="PF01381">
    <property type="entry name" value="HTH_3"/>
    <property type="match status" value="1"/>
</dbReference>
<comment type="caution">
    <text evidence="2">The sequence shown here is derived from an EMBL/GenBank/DDBJ whole genome shotgun (WGS) entry which is preliminary data.</text>
</comment>